<keyword evidence="3 7" id="KW-0812">Transmembrane</keyword>
<evidence type="ECO:0000256" key="5">
    <source>
        <dbReference type="ARBA" id="ARBA00023136"/>
    </source>
</evidence>
<evidence type="ECO:0000256" key="2">
    <source>
        <dbReference type="ARBA" id="ARBA00022475"/>
    </source>
</evidence>
<feature type="transmembrane region" description="Helical" evidence="7">
    <location>
        <begin position="204"/>
        <end position="224"/>
    </location>
</feature>
<feature type="domain" description="EamA" evidence="8">
    <location>
        <begin position="143"/>
        <end position="272"/>
    </location>
</feature>
<feature type="domain" description="EamA" evidence="8">
    <location>
        <begin position="7"/>
        <end position="132"/>
    </location>
</feature>
<dbReference type="AlphaFoldDB" id="A0A1I1L7R7"/>
<name>A0A1I1L7R7_9RHOB</name>
<feature type="transmembrane region" description="Helical" evidence="7">
    <location>
        <begin position="90"/>
        <end position="109"/>
    </location>
</feature>
<dbReference type="InterPro" id="IPR051258">
    <property type="entry name" value="Diverse_Substrate_Transporter"/>
</dbReference>
<evidence type="ECO:0000256" key="1">
    <source>
        <dbReference type="ARBA" id="ARBA00004651"/>
    </source>
</evidence>
<dbReference type="STRING" id="517719.SAMN05421762_1817"/>
<dbReference type="OrthoDB" id="9804865at2"/>
<dbReference type="PANTHER" id="PTHR42920">
    <property type="entry name" value="OS03G0707200 PROTEIN-RELATED"/>
    <property type="match status" value="1"/>
</dbReference>
<dbReference type="Pfam" id="PF00892">
    <property type="entry name" value="EamA"/>
    <property type="match status" value="2"/>
</dbReference>
<keyword evidence="2" id="KW-1003">Cell membrane</keyword>
<organism evidence="9 10">
    <name type="scientific">Pseudooceanicola nitratireducens</name>
    <dbReference type="NCBI Taxonomy" id="517719"/>
    <lineage>
        <taxon>Bacteria</taxon>
        <taxon>Pseudomonadati</taxon>
        <taxon>Pseudomonadota</taxon>
        <taxon>Alphaproteobacteria</taxon>
        <taxon>Rhodobacterales</taxon>
        <taxon>Paracoccaceae</taxon>
        <taxon>Pseudooceanicola</taxon>
    </lineage>
</organism>
<feature type="region of interest" description="Disordered" evidence="6">
    <location>
        <begin position="281"/>
        <end position="300"/>
    </location>
</feature>
<evidence type="ECO:0000256" key="3">
    <source>
        <dbReference type="ARBA" id="ARBA00022692"/>
    </source>
</evidence>
<feature type="transmembrane region" description="Helical" evidence="7">
    <location>
        <begin position="116"/>
        <end position="133"/>
    </location>
</feature>
<feature type="transmembrane region" description="Helical" evidence="7">
    <location>
        <begin position="174"/>
        <end position="192"/>
    </location>
</feature>
<evidence type="ECO:0000256" key="4">
    <source>
        <dbReference type="ARBA" id="ARBA00022989"/>
    </source>
</evidence>
<evidence type="ECO:0000313" key="10">
    <source>
        <dbReference type="Proteomes" id="UP000231644"/>
    </source>
</evidence>
<dbReference type="EMBL" id="FOLX01000001">
    <property type="protein sequence ID" value="SFC69035.1"/>
    <property type="molecule type" value="Genomic_DNA"/>
</dbReference>
<feature type="transmembrane region" description="Helical" evidence="7">
    <location>
        <begin position="5"/>
        <end position="25"/>
    </location>
</feature>
<evidence type="ECO:0000256" key="6">
    <source>
        <dbReference type="SAM" id="MobiDB-lite"/>
    </source>
</evidence>
<evidence type="ECO:0000259" key="8">
    <source>
        <dbReference type="Pfam" id="PF00892"/>
    </source>
</evidence>
<feature type="transmembrane region" description="Helical" evidence="7">
    <location>
        <begin position="61"/>
        <end position="78"/>
    </location>
</feature>
<keyword evidence="10" id="KW-1185">Reference proteome</keyword>
<dbReference type="InterPro" id="IPR000620">
    <property type="entry name" value="EamA_dom"/>
</dbReference>
<proteinExistence type="predicted"/>
<gene>
    <name evidence="9" type="ORF">SAMN05421762_1817</name>
</gene>
<dbReference type="RefSeq" id="WP_093453440.1">
    <property type="nucleotide sequence ID" value="NZ_FNZG01000004.1"/>
</dbReference>
<sequence>MRPEWVLAGVTFIWGGTFLAVQTALTWSGPLFFVGLRFAVAAGIMALLAGRRLRGLTAAELWAGGWIGLAIAGGYGLQTIGLETIPSSKSAFITALYVPLVPVLQWIVLGRPPGRLTWIGVVFATIGLMLIAGPEAGGIGFSFGELITIISVLAIAAEVVLISRFALTVDAARVTVVQLAVASALCFAAMGAAGEAVPVWDWRILWFALGLGLASAVIQLAMNWAQKSVSATRSTLIYAGEPVWAAIIGRIAGEILPLTALIGGVFVVLGMVVGEWPARRRPGKLSEGPAAQEVRDRIPE</sequence>
<evidence type="ECO:0000256" key="7">
    <source>
        <dbReference type="SAM" id="Phobius"/>
    </source>
</evidence>
<keyword evidence="4 7" id="KW-1133">Transmembrane helix</keyword>
<comment type="subcellular location">
    <subcellularLocation>
        <location evidence="1">Cell membrane</location>
        <topology evidence="1">Multi-pass membrane protein</topology>
    </subcellularLocation>
</comment>
<dbReference type="Proteomes" id="UP000231644">
    <property type="component" value="Unassembled WGS sequence"/>
</dbReference>
<feature type="transmembrane region" description="Helical" evidence="7">
    <location>
        <begin position="31"/>
        <end position="49"/>
    </location>
</feature>
<keyword evidence="5 7" id="KW-0472">Membrane</keyword>
<dbReference type="GO" id="GO:0005886">
    <property type="term" value="C:plasma membrane"/>
    <property type="evidence" value="ECO:0007669"/>
    <property type="project" value="UniProtKB-SubCell"/>
</dbReference>
<feature type="transmembrane region" description="Helical" evidence="7">
    <location>
        <begin position="139"/>
        <end position="162"/>
    </location>
</feature>
<dbReference type="SUPFAM" id="SSF103481">
    <property type="entry name" value="Multidrug resistance efflux transporter EmrE"/>
    <property type="match status" value="2"/>
</dbReference>
<protein>
    <submittedName>
        <fullName evidence="9">Threonine/homoserine efflux transporter RhtA</fullName>
    </submittedName>
</protein>
<accession>A0A1I1L7R7</accession>
<dbReference type="PANTHER" id="PTHR42920:SF5">
    <property type="entry name" value="EAMA DOMAIN-CONTAINING PROTEIN"/>
    <property type="match status" value="1"/>
</dbReference>
<dbReference type="InterPro" id="IPR037185">
    <property type="entry name" value="EmrE-like"/>
</dbReference>
<evidence type="ECO:0000313" key="9">
    <source>
        <dbReference type="EMBL" id="SFC69035.1"/>
    </source>
</evidence>
<reference evidence="9 10" key="1">
    <citation type="submission" date="2016-10" db="EMBL/GenBank/DDBJ databases">
        <authorList>
            <person name="de Groot N.N."/>
        </authorList>
    </citation>
    <scope>NUCLEOTIDE SEQUENCE [LARGE SCALE GENOMIC DNA]</scope>
    <source>
        <strain evidence="9 10">DSM 29619</strain>
    </source>
</reference>